<reference evidence="3 4" key="1">
    <citation type="submission" date="2019-07" db="EMBL/GenBank/DDBJ databases">
        <title>Tepidimonas thermarum AA-1 draft genome.</title>
        <authorList>
            <person name="Da Costa M.S."/>
            <person name="Froufe H.J.C."/>
            <person name="Egas C."/>
            <person name="Albuquerque L."/>
        </authorList>
    </citation>
    <scope>NUCLEOTIDE SEQUENCE [LARGE SCALE GENOMIC DNA]</scope>
    <source>
        <strain evidence="3 4">AA-1</strain>
    </source>
</reference>
<dbReference type="SMART" id="SM00086">
    <property type="entry name" value="PAC"/>
    <property type="match status" value="1"/>
</dbReference>
<sequence length="364" mass="40191">MRWTIAATTIPQMGDGQSQTAWLRFHFSHVQIRLTAMSHPGATQHVGAPHDRAETPAWPLPADALLALAADWLWVMDAQFRLVRMARTDGGALPPALSDALGRAPWDHPAFEPGSGHWRRHRRVLWAHQRFAQLELGWRSPGSRRLRWCAISGQPLFGDNGHFIGYAGVAQDITARKRIEQTLRATRAQLSELAFYDALTGLPNRRLLLDRIEQALLHQVRAPSWCALLFVDLDDFKAINDRYGHAAGDAALVAVGERLRRSVRETDPVGRLGGDEFAALLPDLSLDAPTAQRIAQRVAVQLLRRLDAALPHLSHVRTPASVGVLLFRGAHALSTLLKQADELMYRAKGGGKGRWSLSGTPTPG</sequence>
<gene>
    <name evidence="3" type="primary">ydaM_1</name>
    <name evidence="3" type="ORF">Tther_00365</name>
</gene>
<dbReference type="InterPro" id="IPR013656">
    <property type="entry name" value="PAS_4"/>
</dbReference>
<dbReference type="InterPro" id="IPR035965">
    <property type="entry name" value="PAS-like_dom_sf"/>
</dbReference>
<dbReference type="PROSITE" id="PS50113">
    <property type="entry name" value="PAC"/>
    <property type="match status" value="1"/>
</dbReference>
<dbReference type="GO" id="GO:0052621">
    <property type="term" value="F:diguanylate cyclase activity"/>
    <property type="evidence" value="ECO:0007669"/>
    <property type="project" value="UniProtKB-EC"/>
</dbReference>
<dbReference type="PANTHER" id="PTHR46663:SF2">
    <property type="entry name" value="GGDEF DOMAIN-CONTAINING PROTEIN"/>
    <property type="match status" value="1"/>
</dbReference>
<dbReference type="SUPFAM" id="SSF55073">
    <property type="entry name" value="Nucleotide cyclase"/>
    <property type="match status" value="1"/>
</dbReference>
<keyword evidence="4" id="KW-1185">Reference proteome</keyword>
<protein>
    <submittedName>
        <fullName evidence="3">Putative diguanylate cyclase YdaM</fullName>
        <ecNumber evidence="3">2.7.7.65</ecNumber>
    </submittedName>
</protein>
<dbReference type="InterPro" id="IPR043128">
    <property type="entry name" value="Rev_trsase/Diguanyl_cyclase"/>
</dbReference>
<evidence type="ECO:0000259" key="2">
    <source>
        <dbReference type="PROSITE" id="PS50887"/>
    </source>
</evidence>
<accession>A0A554X7P6</accession>
<evidence type="ECO:0000313" key="4">
    <source>
        <dbReference type="Proteomes" id="UP000318542"/>
    </source>
</evidence>
<dbReference type="SMART" id="SM00267">
    <property type="entry name" value="GGDEF"/>
    <property type="match status" value="1"/>
</dbReference>
<dbReference type="PANTHER" id="PTHR46663">
    <property type="entry name" value="DIGUANYLATE CYCLASE DGCT-RELATED"/>
    <property type="match status" value="1"/>
</dbReference>
<dbReference type="InterPro" id="IPR000160">
    <property type="entry name" value="GGDEF_dom"/>
</dbReference>
<dbReference type="EC" id="2.7.7.65" evidence="3"/>
<dbReference type="InterPro" id="IPR001610">
    <property type="entry name" value="PAC"/>
</dbReference>
<dbReference type="EMBL" id="VJOL01000003">
    <property type="protein sequence ID" value="TSE31853.1"/>
    <property type="molecule type" value="Genomic_DNA"/>
</dbReference>
<dbReference type="NCBIfam" id="TIGR00254">
    <property type="entry name" value="GGDEF"/>
    <property type="match status" value="1"/>
</dbReference>
<dbReference type="SUPFAM" id="SSF55785">
    <property type="entry name" value="PYP-like sensor domain (PAS domain)"/>
    <property type="match status" value="1"/>
</dbReference>
<dbReference type="Gene3D" id="3.30.450.20">
    <property type="entry name" value="PAS domain"/>
    <property type="match status" value="1"/>
</dbReference>
<evidence type="ECO:0000313" key="3">
    <source>
        <dbReference type="EMBL" id="TSE31853.1"/>
    </source>
</evidence>
<name>A0A554X7P6_9BURK</name>
<feature type="domain" description="GGDEF" evidence="2">
    <location>
        <begin position="224"/>
        <end position="360"/>
    </location>
</feature>
<dbReference type="AlphaFoldDB" id="A0A554X7P6"/>
<dbReference type="InterPro" id="IPR029787">
    <property type="entry name" value="Nucleotide_cyclase"/>
</dbReference>
<dbReference type="InterPro" id="IPR000700">
    <property type="entry name" value="PAS-assoc_C"/>
</dbReference>
<keyword evidence="3" id="KW-0548">Nucleotidyltransferase</keyword>
<dbReference type="InterPro" id="IPR052163">
    <property type="entry name" value="DGC-Regulatory_Protein"/>
</dbReference>
<feature type="domain" description="PAC" evidence="1">
    <location>
        <begin position="132"/>
        <end position="185"/>
    </location>
</feature>
<proteinExistence type="predicted"/>
<comment type="caution">
    <text evidence="3">The sequence shown here is derived from an EMBL/GenBank/DDBJ whole genome shotgun (WGS) entry which is preliminary data.</text>
</comment>
<dbReference type="PROSITE" id="PS50887">
    <property type="entry name" value="GGDEF"/>
    <property type="match status" value="1"/>
</dbReference>
<keyword evidence="3" id="KW-0808">Transferase</keyword>
<dbReference type="Pfam" id="PF08448">
    <property type="entry name" value="PAS_4"/>
    <property type="match status" value="1"/>
</dbReference>
<dbReference type="Gene3D" id="3.30.70.270">
    <property type="match status" value="1"/>
</dbReference>
<dbReference type="Proteomes" id="UP000318542">
    <property type="component" value="Unassembled WGS sequence"/>
</dbReference>
<evidence type="ECO:0000259" key="1">
    <source>
        <dbReference type="PROSITE" id="PS50113"/>
    </source>
</evidence>
<dbReference type="CDD" id="cd01949">
    <property type="entry name" value="GGDEF"/>
    <property type="match status" value="1"/>
</dbReference>
<organism evidence="3 4">
    <name type="scientific">Tepidimonas thermarum</name>
    <dbReference type="NCBI Taxonomy" id="335431"/>
    <lineage>
        <taxon>Bacteria</taxon>
        <taxon>Pseudomonadati</taxon>
        <taxon>Pseudomonadota</taxon>
        <taxon>Betaproteobacteria</taxon>
        <taxon>Burkholderiales</taxon>
        <taxon>Tepidimonas</taxon>
    </lineage>
</organism>
<dbReference type="Pfam" id="PF00990">
    <property type="entry name" value="GGDEF"/>
    <property type="match status" value="1"/>
</dbReference>